<dbReference type="AlphaFoldDB" id="A0A9P1H4B9"/>
<organism evidence="3 4">
    <name type="scientific">Parascedosporium putredinis</name>
    <dbReference type="NCBI Taxonomy" id="1442378"/>
    <lineage>
        <taxon>Eukaryota</taxon>
        <taxon>Fungi</taxon>
        <taxon>Dikarya</taxon>
        <taxon>Ascomycota</taxon>
        <taxon>Pezizomycotina</taxon>
        <taxon>Sordariomycetes</taxon>
        <taxon>Hypocreomycetidae</taxon>
        <taxon>Microascales</taxon>
        <taxon>Microascaceae</taxon>
        <taxon>Parascedosporium</taxon>
    </lineage>
</organism>
<dbReference type="OrthoDB" id="3267335at2759"/>
<proteinExistence type="predicted"/>
<keyword evidence="2" id="KW-0732">Signal</keyword>
<feature type="region of interest" description="Disordered" evidence="1">
    <location>
        <begin position="228"/>
        <end position="249"/>
    </location>
</feature>
<evidence type="ECO:0000313" key="3">
    <source>
        <dbReference type="EMBL" id="CAI4216502.1"/>
    </source>
</evidence>
<feature type="chain" id="PRO_5040346306" evidence="2">
    <location>
        <begin position="21"/>
        <end position="288"/>
    </location>
</feature>
<protein>
    <submittedName>
        <fullName evidence="3">Uncharacterized protein</fullName>
    </submittedName>
</protein>
<gene>
    <name evidence="3" type="ORF">PPNO1_LOCUS6156</name>
</gene>
<evidence type="ECO:0000256" key="1">
    <source>
        <dbReference type="SAM" id="MobiDB-lite"/>
    </source>
</evidence>
<accession>A0A9P1H4B9</accession>
<name>A0A9P1H4B9_9PEZI</name>
<evidence type="ECO:0000313" key="4">
    <source>
        <dbReference type="Proteomes" id="UP000838763"/>
    </source>
</evidence>
<sequence length="288" mass="30533">MLPLAKLAAVLPLLASHCAAQSFVVSGGQIFTPGFAVVNAPQPGTPLGGGPVTFASRNPSHLLDITANGKLNIPPYVDESPSLIHNISVFLYSYNTGRNFTVVNLDEAPDGDIMAQEPGSSVKHINWRWPDCLVGDGQPRDADSDRGVYNISIRQSFRLNDAEHYTVFDLPIAVTNNIPQMNNRPACDSVSNAMMAPEDIDMSSTQAVGVLFAPGDSTVVEAVLPEEFDGENGLGGQKPEATPEDGIGAAGSLDWRSGAHWLSLLSSPLPSSSRCSPISLDATSCFAW</sequence>
<keyword evidence="4" id="KW-1185">Reference proteome</keyword>
<dbReference type="EMBL" id="CALLCH030000015">
    <property type="protein sequence ID" value="CAI4216502.1"/>
    <property type="molecule type" value="Genomic_DNA"/>
</dbReference>
<comment type="caution">
    <text evidence="3">The sequence shown here is derived from an EMBL/GenBank/DDBJ whole genome shotgun (WGS) entry which is preliminary data.</text>
</comment>
<evidence type="ECO:0000256" key="2">
    <source>
        <dbReference type="SAM" id="SignalP"/>
    </source>
</evidence>
<reference evidence="3" key="1">
    <citation type="submission" date="2022-11" db="EMBL/GenBank/DDBJ databases">
        <authorList>
            <person name="Scott C."/>
            <person name="Bruce N."/>
        </authorList>
    </citation>
    <scope>NUCLEOTIDE SEQUENCE</scope>
</reference>
<feature type="signal peptide" evidence="2">
    <location>
        <begin position="1"/>
        <end position="20"/>
    </location>
</feature>
<dbReference type="Proteomes" id="UP000838763">
    <property type="component" value="Unassembled WGS sequence"/>
</dbReference>